<dbReference type="AlphaFoldDB" id="B1ZV41"/>
<reference evidence="1 2" key="1">
    <citation type="journal article" date="2011" name="J. Bacteriol.">
        <title>Genome sequence of the verrucomicrobium Opitutus terrae PB90-1, an abundant inhabitant of rice paddy soil ecosystems.</title>
        <authorList>
            <person name="van Passel M.W."/>
            <person name="Kant R."/>
            <person name="Palva A."/>
            <person name="Copeland A."/>
            <person name="Lucas S."/>
            <person name="Lapidus A."/>
            <person name="Glavina del Rio T."/>
            <person name="Pitluck S."/>
            <person name="Goltsman E."/>
            <person name="Clum A."/>
            <person name="Sun H."/>
            <person name="Schmutz J."/>
            <person name="Larimer F.W."/>
            <person name="Land M.L."/>
            <person name="Hauser L."/>
            <person name="Kyrpides N."/>
            <person name="Mikhailova N."/>
            <person name="Richardson P.P."/>
            <person name="Janssen P.H."/>
            <person name="de Vos W.M."/>
            <person name="Smidt H."/>
        </authorList>
    </citation>
    <scope>NUCLEOTIDE SEQUENCE [LARGE SCALE GENOMIC DNA]</scope>
    <source>
        <strain evidence="2">DSM 11246 / JCM 15787 / PB90-1</strain>
    </source>
</reference>
<dbReference type="KEGG" id="ote:Oter_3431"/>
<evidence type="ECO:0000313" key="1">
    <source>
        <dbReference type="EMBL" id="ACB76708.1"/>
    </source>
</evidence>
<evidence type="ECO:0000313" key="2">
    <source>
        <dbReference type="Proteomes" id="UP000007013"/>
    </source>
</evidence>
<protein>
    <submittedName>
        <fullName evidence="1">Uncharacterized protein</fullName>
    </submittedName>
</protein>
<proteinExistence type="predicted"/>
<dbReference type="RefSeq" id="WP_012376237.1">
    <property type="nucleotide sequence ID" value="NC_010571.1"/>
</dbReference>
<organism evidence="1 2">
    <name type="scientific">Opitutus terrae (strain DSM 11246 / JCM 15787 / PB90-1)</name>
    <dbReference type="NCBI Taxonomy" id="452637"/>
    <lineage>
        <taxon>Bacteria</taxon>
        <taxon>Pseudomonadati</taxon>
        <taxon>Verrucomicrobiota</taxon>
        <taxon>Opitutia</taxon>
        <taxon>Opitutales</taxon>
        <taxon>Opitutaceae</taxon>
        <taxon>Opitutus</taxon>
    </lineage>
</organism>
<dbReference type="eggNOG" id="ENOG5033AY0">
    <property type="taxonomic scope" value="Bacteria"/>
</dbReference>
<name>B1ZV41_OPITP</name>
<sequence length="161" mass="16841">MDYLAVYTLPSGQTVGCLEVTETEIVFDFLAADGVTRLNPSAANIAPKLSEDAAADISAALAPPSEAQAVAQFSAAVVAAVQAWMDARARQDGYDHILSACSYAAPPENPFAAEGNAYLVWRSSVWAACYAALGAHQSGDPLPTIEDFIATLPVYVPPPNP</sequence>
<dbReference type="Proteomes" id="UP000007013">
    <property type="component" value="Chromosome"/>
</dbReference>
<gene>
    <name evidence="1" type="ordered locus">Oter_3431</name>
</gene>
<dbReference type="EMBL" id="CP001032">
    <property type="protein sequence ID" value="ACB76708.1"/>
    <property type="molecule type" value="Genomic_DNA"/>
</dbReference>
<dbReference type="OrthoDB" id="7307689at2"/>
<keyword evidence="2" id="KW-1185">Reference proteome</keyword>
<accession>B1ZV41</accession>
<dbReference type="HOGENOM" id="CLU_1642026_0_0_0"/>
<dbReference type="STRING" id="452637.Oter_3431"/>